<gene>
    <name evidence="1" type="ORF">EBBID32_10570</name>
</gene>
<evidence type="ECO:0008006" key="3">
    <source>
        <dbReference type="Google" id="ProtNLM"/>
    </source>
</evidence>
<dbReference type="Proteomes" id="UP000013201">
    <property type="component" value="Unassembled WGS sequence"/>
</dbReference>
<sequence length="167" mass="18113">MADSYVQGSFAFTCSHAEMALLEEAFQASYDLQDERTPTDFTPEFLAVFPPTSPDDPCSGFLAIFPDCDFPNFGVDFEGGNTLDQPMVSTVIFSSTTDFQPDALAGLIQRCCQATLREAPIGFEWACSCSRARIGEFSGGWCAIFADRIEIETTGEALSRALDGGII</sequence>
<evidence type="ECO:0000313" key="2">
    <source>
        <dbReference type="Proteomes" id="UP000013201"/>
    </source>
</evidence>
<evidence type="ECO:0000313" key="1">
    <source>
        <dbReference type="EMBL" id="CCW16719.1"/>
    </source>
</evidence>
<name>N1MIZ1_9SPHN</name>
<organism evidence="1 2">
    <name type="scientific">Sphingobium indicum BiD32</name>
    <dbReference type="NCBI Taxonomy" id="1301087"/>
    <lineage>
        <taxon>Bacteria</taxon>
        <taxon>Pseudomonadati</taxon>
        <taxon>Pseudomonadota</taxon>
        <taxon>Alphaproteobacteria</taxon>
        <taxon>Sphingomonadales</taxon>
        <taxon>Sphingomonadaceae</taxon>
        <taxon>Sphingobium</taxon>
    </lineage>
</organism>
<dbReference type="RefSeq" id="WP_006952046.1">
    <property type="nucleotide sequence ID" value="NZ_CAVK010000055.1"/>
</dbReference>
<comment type="caution">
    <text evidence="1">The sequence shown here is derived from an EMBL/GenBank/DDBJ whole genome shotgun (WGS) entry which is preliminary data.</text>
</comment>
<keyword evidence="2" id="KW-1185">Reference proteome</keyword>
<reference evidence="2" key="2">
    <citation type="submission" date="2013-04" db="EMBL/GenBank/DDBJ databases">
        <title>Bisphenol A degrading Sphingobium sp. strain BiD32.</title>
        <authorList>
            <person name="Nielsen J.L."/>
            <person name="Zhou N.A."/>
            <person name="Kjeldal H."/>
        </authorList>
    </citation>
    <scope>NUCLEOTIDE SEQUENCE [LARGE SCALE GENOMIC DNA]</scope>
    <source>
        <strain evidence="2">BiD32</strain>
    </source>
</reference>
<dbReference type="EMBL" id="CAVK010000055">
    <property type="protein sequence ID" value="CCW16719.1"/>
    <property type="molecule type" value="Genomic_DNA"/>
</dbReference>
<reference evidence="1 2" key="1">
    <citation type="submission" date="2013-03" db="EMBL/GenBank/DDBJ databases">
        <authorList>
            <person name="Le V."/>
        </authorList>
    </citation>
    <scope>NUCLEOTIDE SEQUENCE [LARGE SCALE GENOMIC DNA]</scope>
    <source>
        <strain evidence="1 2">BiD32</strain>
    </source>
</reference>
<proteinExistence type="predicted"/>
<protein>
    <recommendedName>
        <fullName evidence="3">YubB ferredoxin-like domain-containing protein</fullName>
    </recommendedName>
</protein>
<accession>N1MIZ1</accession>
<dbReference type="AlphaFoldDB" id="N1MIZ1"/>
<dbReference type="OrthoDB" id="1551172at2"/>